<protein>
    <submittedName>
        <fullName evidence="1">Uncharacterized protein</fullName>
    </submittedName>
</protein>
<proteinExistence type="predicted"/>
<evidence type="ECO:0000313" key="2">
    <source>
        <dbReference type="Proteomes" id="UP000322327"/>
    </source>
</evidence>
<sequence length="100" mass="12194">MIDSYEEIIYNNIHNNNSYKNMNYNIPNNRFSIADFILSFVNNENELSIMLFGIKIRIKKNFLQENNIYYNKKDRIFSIYKNNRYTRLTILGIKITIKRR</sequence>
<dbReference type="Proteomes" id="UP000322327">
    <property type="component" value="Unassembled WGS sequence"/>
</dbReference>
<reference evidence="1 2" key="1">
    <citation type="journal article" date="1992" name="Lakartidningen">
        <title>[Penicillin V and not amoxicillin is the first choice preparation in acute otitis].</title>
        <authorList>
            <person name="Kamme C."/>
            <person name="Lundgren K."/>
            <person name="Prellner K."/>
        </authorList>
    </citation>
    <scope>NUCLEOTIDE SEQUENCE [LARGE SCALE GENOMIC DNA]</scope>
    <source>
        <strain evidence="1 2">PC3053II</strain>
    </source>
</reference>
<organism evidence="1 2">
    <name type="scientific">Brachyspira aalborgi</name>
    <dbReference type="NCBI Taxonomy" id="29522"/>
    <lineage>
        <taxon>Bacteria</taxon>
        <taxon>Pseudomonadati</taxon>
        <taxon>Spirochaetota</taxon>
        <taxon>Spirochaetia</taxon>
        <taxon>Brachyspirales</taxon>
        <taxon>Brachyspiraceae</taxon>
        <taxon>Brachyspira</taxon>
    </lineage>
</organism>
<dbReference type="AlphaFoldDB" id="A0A5C8G986"/>
<accession>A0A5C8G986</accession>
<evidence type="ECO:0000313" key="1">
    <source>
        <dbReference type="EMBL" id="TXJ58367.1"/>
    </source>
</evidence>
<comment type="caution">
    <text evidence="1">The sequence shown here is derived from an EMBL/GenBank/DDBJ whole genome shotgun (WGS) entry which is preliminary data.</text>
</comment>
<dbReference type="RefSeq" id="WP_147530053.1">
    <property type="nucleotide sequence ID" value="NZ_SAYI01000002.1"/>
</dbReference>
<name>A0A5C8G986_9SPIR</name>
<gene>
    <name evidence="1" type="ORF">EPJ76_00300</name>
</gene>
<dbReference type="EMBL" id="SAYI01000002">
    <property type="protein sequence ID" value="TXJ58367.1"/>
    <property type="molecule type" value="Genomic_DNA"/>
</dbReference>